<evidence type="ECO:0000256" key="7">
    <source>
        <dbReference type="ARBA" id="ARBA00022840"/>
    </source>
</evidence>
<dbReference type="SUPFAM" id="SSF52172">
    <property type="entry name" value="CheY-like"/>
    <property type="match status" value="1"/>
</dbReference>
<comment type="catalytic activity">
    <reaction evidence="9">
        <text>L-seryl-[protein] + ATP = O-phospho-L-seryl-[protein] + ADP + H(+)</text>
        <dbReference type="Rhea" id="RHEA:17989"/>
        <dbReference type="Rhea" id="RHEA-COMP:9863"/>
        <dbReference type="Rhea" id="RHEA-COMP:11604"/>
        <dbReference type="ChEBI" id="CHEBI:15378"/>
        <dbReference type="ChEBI" id="CHEBI:29999"/>
        <dbReference type="ChEBI" id="CHEBI:30616"/>
        <dbReference type="ChEBI" id="CHEBI:83421"/>
        <dbReference type="ChEBI" id="CHEBI:456216"/>
        <dbReference type="EC" id="2.7.11.1"/>
    </reaction>
</comment>
<dbReference type="Pfam" id="PF00069">
    <property type="entry name" value="Pkinase"/>
    <property type="match status" value="2"/>
</dbReference>
<keyword evidence="7" id="KW-0067">ATP-binding</keyword>
<evidence type="ECO:0000256" key="9">
    <source>
        <dbReference type="ARBA" id="ARBA00048679"/>
    </source>
</evidence>
<feature type="compositionally biased region" description="Polar residues" evidence="11">
    <location>
        <begin position="1418"/>
        <end position="1434"/>
    </location>
</feature>
<feature type="compositionally biased region" description="Basic residues" evidence="11">
    <location>
        <begin position="1446"/>
        <end position="1457"/>
    </location>
</feature>
<evidence type="ECO:0000256" key="11">
    <source>
        <dbReference type="SAM" id="MobiDB-lite"/>
    </source>
</evidence>
<evidence type="ECO:0000256" key="4">
    <source>
        <dbReference type="ARBA" id="ARBA00022679"/>
    </source>
</evidence>
<feature type="compositionally biased region" description="Polar residues" evidence="11">
    <location>
        <begin position="603"/>
        <end position="638"/>
    </location>
</feature>
<feature type="compositionally biased region" description="Basic and acidic residues" evidence="11">
    <location>
        <begin position="1171"/>
        <end position="1181"/>
    </location>
</feature>
<comment type="caution">
    <text evidence="10">Lacks conserved residue(s) required for the propagation of feature annotation.</text>
</comment>
<feature type="compositionally biased region" description="Polar residues" evidence="11">
    <location>
        <begin position="1385"/>
        <end position="1396"/>
    </location>
</feature>
<feature type="region of interest" description="Disordered" evidence="11">
    <location>
        <begin position="666"/>
        <end position="699"/>
    </location>
</feature>
<dbReference type="GO" id="GO:0000160">
    <property type="term" value="P:phosphorelay signal transduction system"/>
    <property type="evidence" value="ECO:0007669"/>
    <property type="project" value="InterPro"/>
</dbReference>
<feature type="region of interest" description="Disordered" evidence="11">
    <location>
        <begin position="1418"/>
        <end position="1461"/>
    </location>
</feature>
<dbReference type="InterPro" id="IPR050236">
    <property type="entry name" value="Ser_Thr_kinase_AGC"/>
</dbReference>
<dbReference type="SUPFAM" id="SSF56112">
    <property type="entry name" value="Protein kinase-like (PK-like)"/>
    <property type="match status" value="1"/>
</dbReference>
<evidence type="ECO:0000256" key="10">
    <source>
        <dbReference type="PROSITE-ProRule" id="PRU00169"/>
    </source>
</evidence>
<dbReference type="SMART" id="SM00448">
    <property type="entry name" value="REC"/>
    <property type="match status" value="1"/>
</dbReference>
<dbReference type="InterPro" id="IPR011006">
    <property type="entry name" value="CheY-like_superfamily"/>
</dbReference>
<dbReference type="PROSITE" id="PS50011">
    <property type="entry name" value="PROTEIN_KINASE_DOM"/>
    <property type="match status" value="1"/>
</dbReference>
<dbReference type="OrthoDB" id="162894at2759"/>
<dbReference type="InterPro" id="IPR000014">
    <property type="entry name" value="PAS"/>
</dbReference>
<evidence type="ECO:0000256" key="2">
    <source>
        <dbReference type="ARBA" id="ARBA00022527"/>
    </source>
</evidence>
<feature type="compositionally biased region" description="Polar residues" evidence="11">
    <location>
        <begin position="577"/>
        <end position="589"/>
    </location>
</feature>
<feature type="domain" description="Response regulatory" evidence="13">
    <location>
        <begin position="1473"/>
        <end position="1587"/>
    </location>
</feature>
<feature type="compositionally biased region" description="Basic and acidic residues" evidence="11">
    <location>
        <begin position="1"/>
        <end position="19"/>
    </location>
</feature>
<evidence type="ECO:0000313" key="15">
    <source>
        <dbReference type="EMBL" id="ANZ74394.1"/>
    </source>
</evidence>
<dbReference type="EMBL" id="CP014584">
    <property type="protein sequence ID" value="ANZ74394.1"/>
    <property type="molecule type" value="Genomic_DNA"/>
</dbReference>
<dbReference type="InterPro" id="IPR011009">
    <property type="entry name" value="Kinase-like_dom_sf"/>
</dbReference>
<gene>
    <name evidence="15" type="ORF">ATY40_BA7500141</name>
</gene>
<dbReference type="Gene3D" id="3.40.50.2300">
    <property type="match status" value="1"/>
</dbReference>
<dbReference type="GO" id="GO:0005524">
    <property type="term" value="F:ATP binding"/>
    <property type="evidence" value="ECO:0007669"/>
    <property type="project" value="UniProtKB-KW"/>
</dbReference>
<dbReference type="PANTHER" id="PTHR24356:SF1">
    <property type="entry name" value="SERINE_THREONINE-PROTEIN KINASE GREATWALL"/>
    <property type="match status" value="1"/>
</dbReference>
<feature type="region of interest" description="Disordered" evidence="11">
    <location>
        <begin position="603"/>
        <end position="654"/>
    </location>
</feature>
<keyword evidence="5" id="KW-0547">Nucleotide-binding</keyword>
<keyword evidence="6" id="KW-0418">Kinase</keyword>
<dbReference type="GO" id="GO:0005634">
    <property type="term" value="C:nucleus"/>
    <property type="evidence" value="ECO:0007669"/>
    <property type="project" value="TreeGrafter"/>
</dbReference>
<feature type="region of interest" description="Disordered" evidence="11">
    <location>
        <begin position="1169"/>
        <end position="1229"/>
    </location>
</feature>
<keyword evidence="4" id="KW-0808">Transferase</keyword>
<feature type="region of interest" description="Disordered" evidence="11">
    <location>
        <begin position="1361"/>
        <end position="1405"/>
    </location>
</feature>
<sequence length="1616" mass="178817">MEAPEVKAQDVDFHDKSDSNSETSEVFLQEATARNPVLVLELTLDSKIKYISKSWESIVGTSIEKLIGTPISEIIVGSEDDKAVLQKATDIMIVDDNSYRVKFTTPTNTLKHESSESEGEEEEQTPDVRSSPKSLERNSNICSDLSTDGGFIQLEGQGILIHNNSTHTPTHSIWMLKPSKQIDDLSLELPQQLVEGLGFGINIFESYLYQLTEAGIVDEDNIPPPTHELCRICETQVPSWWMERHSEFCVTQHKTETIVELKHDAVVDQKKLIKQMILTLSNSDGISLPSKFTNSDDYPSSASSSSSLSSVASYRGYPLPTVTHPKQKHASVARQLITKMTPAVMNLNRFPFKNLFALQEMCDDAIRVNYGTVELHNGDYIVAYSPNSEAAIKSLSERKLPESTDKAIKLLTEDTEAICKEKLDAIMRLSYVNQYVEKVTREMDDLILEAVKHTIQKIREQIEREDYNITSSSDDLDDGVIDPTPMKPSTFDQIYKFNENEPDRSLEFENVTEYEDAVSTIHSPQPQTRNTSSHVDLFNQTYLTNDSIPSNAVSKSPAITEVGKETSRSLTPKELSETSTPVISISSNMSSNDGIEVIQTASSQGVPLKGQGSQALLQKTGSRSSRSITKNSLNSPRRQLSPAPNYFSGSPMSSIQKNTMSRIVRLSDSSRASTPQCSPKMNTIEIPPVSDMDKDSTRSSINRIAPPLSPLLLSSNISKQAMGPSIRDYEIIKPISRGAFGSVYLTKRKITGEYFAIKVLKKSDMIAKNQVTNVKSERAIMMLQSESPHVVQLYSSFQSRDYLYLVMEYLNGGDCATLLKNMGQLPDMWAKRYIAEVIVCVEDLHNKGIVHRDLKPDNFLIDHEGHLKLTDFGLSRMGLVGRHSRARENSTGFLGPPEMEVFQSQPSINARRRSRAGSIPQLSLSPGVGPFGTHDSDNVITHSPSSYYALETVLKNDKQGARTSSTSSSLNSPLVKPLVNRSNSQTSFIIHDEDMVPSRINSPFPSMNLALFDPKTSTQTRKFVGTPDYLAPETIQGVTQDEASDWWSIGCILFEFLFGYPPFHAKTPELVFDNILHGEIQWPEISDQLFQELCSNTAKDLITNLLQKDPSKRLGIKGAVEIKSHPYFKEIHWETLFTEEASFVPLVENVEDTDYFDSRGAEMMIFPSDSESAHESNKETDNIPQTQASSPSLKTSTYITPSSGSGSPGSGSQLGVPLKGKERRGSRLAEGSNGEFGLFSFRNISALEKANKDVIKRLKNEHLENRGSFSSEPGSPTIQKGRQFSNSSGTIRRSDSSPSNVLNSPIKRASSLNSGAILNPKFGAVSNTGYSSGEEVATSAITKEDTNSPVGPNLLTTHARLHRSSGSRSTDHGSPIHKALKSDSKTPVQSSPTDSNGHPGHGRFDSFSSASKMLFNYNNGNSTRRSSDLSANSSDTDDTKNAALLRLKKRRNSRKFRTSSSSTRNKPWVFRYDILLLEPIPIHRYNMEVLLKKIGVNVVSIKDPAELIRRASAGVKFDFIFTTFKLPNLDSADLVKLIKNTASVNSDTPIVCVTAYFKEASSSGVFDYVIEKPATIEAIKHCINLFSEVKIMDAQEAISDSESLVSVPSFNMAHAH</sequence>
<keyword evidence="2" id="KW-0723">Serine/threonine-protein kinase</keyword>
<feature type="region of interest" description="Disordered" evidence="11">
    <location>
        <begin position="1"/>
        <end position="27"/>
    </location>
</feature>
<evidence type="ECO:0000256" key="5">
    <source>
        <dbReference type="ARBA" id="ARBA00022741"/>
    </source>
</evidence>
<dbReference type="PROSITE" id="PS50110">
    <property type="entry name" value="RESPONSE_REGULATORY"/>
    <property type="match status" value="1"/>
</dbReference>
<dbReference type="Proteomes" id="UP000094565">
    <property type="component" value="Chromosome 1"/>
</dbReference>
<dbReference type="GO" id="GO:0006950">
    <property type="term" value="P:response to stress"/>
    <property type="evidence" value="ECO:0007669"/>
    <property type="project" value="UniProtKB-ARBA"/>
</dbReference>
<organism evidence="15 16">
    <name type="scientific">Komagataella pastoris</name>
    <name type="common">Yeast</name>
    <name type="synonym">Pichia pastoris</name>
    <dbReference type="NCBI Taxonomy" id="4922"/>
    <lineage>
        <taxon>Eukaryota</taxon>
        <taxon>Fungi</taxon>
        <taxon>Dikarya</taxon>
        <taxon>Ascomycota</taxon>
        <taxon>Saccharomycotina</taxon>
        <taxon>Pichiomycetes</taxon>
        <taxon>Pichiales</taxon>
        <taxon>Pichiaceae</taxon>
        <taxon>Komagataella</taxon>
    </lineage>
</organism>
<dbReference type="PROSITE" id="PS51285">
    <property type="entry name" value="AGC_KINASE_CTER"/>
    <property type="match status" value="1"/>
</dbReference>
<evidence type="ECO:0000256" key="8">
    <source>
        <dbReference type="ARBA" id="ARBA00047899"/>
    </source>
</evidence>
<evidence type="ECO:0000256" key="6">
    <source>
        <dbReference type="ARBA" id="ARBA00022777"/>
    </source>
</evidence>
<dbReference type="PROSITE" id="PS00108">
    <property type="entry name" value="PROTEIN_KINASE_ST"/>
    <property type="match status" value="1"/>
</dbReference>
<dbReference type="GO" id="GO:0036180">
    <property type="term" value="P:filamentous growth of a population of unicellular organisms in response to biotic stimulus"/>
    <property type="evidence" value="ECO:0007669"/>
    <property type="project" value="UniProtKB-ARBA"/>
</dbReference>
<dbReference type="Gene3D" id="1.10.510.10">
    <property type="entry name" value="Transferase(Phosphotransferase) domain 1"/>
    <property type="match status" value="2"/>
</dbReference>
<dbReference type="Gene3D" id="3.30.450.20">
    <property type="entry name" value="PAS domain"/>
    <property type="match status" value="1"/>
</dbReference>
<feature type="region of interest" description="Disordered" evidence="11">
    <location>
        <begin position="553"/>
        <end position="589"/>
    </location>
</feature>
<proteinExistence type="predicted"/>
<evidence type="ECO:0000256" key="1">
    <source>
        <dbReference type="ARBA" id="ARBA00012513"/>
    </source>
</evidence>
<dbReference type="SMART" id="SM00133">
    <property type="entry name" value="S_TK_X"/>
    <property type="match status" value="1"/>
</dbReference>
<dbReference type="FunFam" id="1.10.510.10:FF:000340">
    <property type="entry name" value="Serine threonine protein kinase"/>
    <property type="match status" value="1"/>
</dbReference>
<evidence type="ECO:0000259" key="14">
    <source>
        <dbReference type="PROSITE" id="PS51285"/>
    </source>
</evidence>
<name>A0A1B2J8L8_PICPA</name>
<dbReference type="PANTHER" id="PTHR24356">
    <property type="entry name" value="SERINE/THREONINE-PROTEIN KINASE"/>
    <property type="match status" value="1"/>
</dbReference>
<feature type="region of interest" description="Disordered" evidence="11">
    <location>
        <begin position="105"/>
        <end position="139"/>
    </location>
</feature>
<feature type="compositionally biased region" description="Polar residues" evidence="11">
    <location>
        <begin position="1267"/>
        <end position="1303"/>
    </location>
</feature>
<dbReference type="GO" id="GO:0004674">
    <property type="term" value="F:protein serine/threonine kinase activity"/>
    <property type="evidence" value="ECO:0007669"/>
    <property type="project" value="UniProtKB-KW"/>
</dbReference>
<accession>A0A1B2J8L8</accession>
<dbReference type="SMART" id="SM00220">
    <property type="entry name" value="S_TKc"/>
    <property type="match status" value="1"/>
</dbReference>
<dbReference type="Gene3D" id="3.30.200.20">
    <property type="entry name" value="Phosphorylase Kinase, domain 1"/>
    <property type="match status" value="2"/>
</dbReference>
<dbReference type="FunFam" id="3.30.200.20:FF:001008">
    <property type="entry name" value="Serine/threonine-protein kinase cek1"/>
    <property type="match status" value="1"/>
</dbReference>
<dbReference type="GO" id="GO:1901992">
    <property type="term" value="P:positive regulation of mitotic cell cycle phase transition"/>
    <property type="evidence" value="ECO:0007669"/>
    <property type="project" value="UniProtKB-ARBA"/>
</dbReference>
<feature type="region of interest" description="Disordered" evidence="11">
    <location>
        <begin position="907"/>
        <end position="930"/>
    </location>
</feature>
<dbReference type="InterPro" id="IPR001789">
    <property type="entry name" value="Sig_transdc_resp-reg_receiver"/>
</dbReference>
<dbReference type="InterPro" id="IPR008271">
    <property type="entry name" value="Ser/Thr_kinase_AS"/>
</dbReference>
<dbReference type="GO" id="GO:0005737">
    <property type="term" value="C:cytoplasm"/>
    <property type="evidence" value="ECO:0007669"/>
    <property type="project" value="TreeGrafter"/>
</dbReference>
<keyword evidence="16" id="KW-1185">Reference proteome</keyword>
<evidence type="ECO:0000313" key="16">
    <source>
        <dbReference type="Proteomes" id="UP000094565"/>
    </source>
</evidence>
<evidence type="ECO:0000256" key="3">
    <source>
        <dbReference type="ARBA" id="ARBA00022553"/>
    </source>
</evidence>
<feature type="compositionally biased region" description="Polar residues" evidence="11">
    <location>
        <begin position="666"/>
        <end position="681"/>
    </location>
</feature>
<feature type="compositionally biased region" description="Polar residues" evidence="11">
    <location>
        <begin position="127"/>
        <end position="139"/>
    </location>
</feature>
<feature type="domain" description="AGC-kinase C-terminal" evidence="14">
    <location>
        <begin position="1129"/>
        <end position="1251"/>
    </location>
</feature>
<dbReference type="EC" id="2.7.11.1" evidence="1"/>
<dbReference type="InterPro" id="IPR000719">
    <property type="entry name" value="Prot_kinase_dom"/>
</dbReference>
<reference evidence="15 16" key="1">
    <citation type="submission" date="2016-02" db="EMBL/GenBank/DDBJ databases">
        <title>Comparative genomic and transcriptomic foundation for Pichia pastoris.</title>
        <authorList>
            <person name="Love K.R."/>
            <person name="Shah K.A."/>
            <person name="Whittaker C.A."/>
            <person name="Wu J."/>
            <person name="Bartlett M.C."/>
            <person name="Ma D."/>
            <person name="Leeson R.L."/>
            <person name="Priest M."/>
            <person name="Young S.K."/>
            <person name="Love J.C."/>
        </authorList>
    </citation>
    <scope>NUCLEOTIDE SEQUENCE [LARGE SCALE GENOMIC DNA]</scope>
    <source>
        <strain evidence="15 16">ATCC 28485</strain>
    </source>
</reference>
<dbReference type="CDD" id="cd05611">
    <property type="entry name" value="STKc_Rim15_like"/>
    <property type="match status" value="1"/>
</dbReference>
<keyword evidence="3" id="KW-0597">Phosphoprotein</keyword>
<feature type="domain" description="Protein kinase" evidence="12">
    <location>
        <begin position="729"/>
        <end position="1128"/>
    </location>
</feature>
<comment type="catalytic activity">
    <reaction evidence="8">
        <text>L-threonyl-[protein] + ATP = O-phospho-L-threonyl-[protein] + ADP + H(+)</text>
        <dbReference type="Rhea" id="RHEA:46608"/>
        <dbReference type="Rhea" id="RHEA-COMP:11060"/>
        <dbReference type="Rhea" id="RHEA-COMP:11605"/>
        <dbReference type="ChEBI" id="CHEBI:15378"/>
        <dbReference type="ChEBI" id="CHEBI:30013"/>
        <dbReference type="ChEBI" id="CHEBI:30616"/>
        <dbReference type="ChEBI" id="CHEBI:61977"/>
        <dbReference type="ChEBI" id="CHEBI:456216"/>
        <dbReference type="EC" id="2.7.11.1"/>
    </reaction>
</comment>
<evidence type="ECO:0000259" key="13">
    <source>
        <dbReference type="PROSITE" id="PS50110"/>
    </source>
</evidence>
<dbReference type="InterPro" id="IPR000961">
    <property type="entry name" value="AGC-kinase_C"/>
</dbReference>
<feature type="region of interest" description="Disordered" evidence="11">
    <location>
        <begin position="1265"/>
        <end position="1306"/>
    </location>
</feature>
<protein>
    <recommendedName>
        <fullName evidence="1">non-specific serine/threonine protein kinase</fullName>
        <ecNumber evidence="1">2.7.11.1</ecNumber>
    </recommendedName>
</protein>
<feature type="compositionally biased region" description="Acidic residues" evidence="11">
    <location>
        <begin position="116"/>
        <end position="125"/>
    </location>
</feature>
<evidence type="ECO:0000259" key="12">
    <source>
        <dbReference type="PROSITE" id="PS50011"/>
    </source>
</evidence>
<feature type="compositionally biased region" description="Polar residues" evidence="11">
    <location>
        <begin position="1182"/>
        <end position="1200"/>
    </location>
</feature>
<dbReference type="GO" id="GO:1900445">
    <property type="term" value="P:positive regulation of filamentous growth of a population of unicellular organisms in response to biotic stimulus"/>
    <property type="evidence" value="ECO:0007669"/>
    <property type="project" value="UniProtKB-ARBA"/>
</dbReference>
<dbReference type="CDD" id="cd00130">
    <property type="entry name" value="PAS"/>
    <property type="match status" value="1"/>
</dbReference>